<keyword evidence="10 11" id="KW-0998">Cell outer membrane</keyword>
<keyword evidence="5 11" id="KW-0812">Transmembrane</keyword>
<accession>A0ABV9PFQ2</accession>
<comment type="caution">
    <text evidence="16">The sequence shown here is derived from an EMBL/GenBank/DDBJ whole genome shotgun (WGS) entry which is preliminary data.</text>
</comment>
<organism evidence="16 17">
    <name type="scientific">Flavobacterium branchiicola</name>
    <dbReference type="NCBI Taxonomy" id="1114875"/>
    <lineage>
        <taxon>Bacteria</taxon>
        <taxon>Pseudomonadati</taxon>
        <taxon>Bacteroidota</taxon>
        <taxon>Flavobacteriia</taxon>
        <taxon>Flavobacteriales</taxon>
        <taxon>Flavobacteriaceae</taxon>
        <taxon>Flavobacterium</taxon>
    </lineage>
</organism>
<evidence type="ECO:0000256" key="6">
    <source>
        <dbReference type="ARBA" id="ARBA00023004"/>
    </source>
</evidence>
<dbReference type="Gene3D" id="2.60.40.1120">
    <property type="entry name" value="Carboxypeptidase-like, regulatory domain"/>
    <property type="match status" value="1"/>
</dbReference>
<dbReference type="EMBL" id="JBHSGV010000003">
    <property type="protein sequence ID" value="MFC4747425.1"/>
    <property type="molecule type" value="Genomic_DNA"/>
</dbReference>
<dbReference type="PROSITE" id="PS52016">
    <property type="entry name" value="TONB_DEPENDENT_REC_3"/>
    <property type="match status" value="1"/>
</dbReference>
<dbReference type="SUPFAM" id="SSF49464">
    <property type="entry name" value="Carboxypeptidase regulatory domain-like"/>
    <property type="match status" value="1"/>
</dbReference>
<evidence type="ECO:0000313" key="16">
    <source>
        <dbReference type="EMBL" id="MFC4747425.1"/>
    </source>
</evidence>
<keyword evidence="13" id="KW-0732">Signal</keyword>
<evidence type="ECO:0000256" key="9">
    <source>
        <dbReference type="ARBA" id="ARBA00023136"/>
    </source>
</evidence>
<dbReference type="InterPro" id="IPR036942">
    <property type="entry name" value="Beta-barrel_TonB_sf"/>
</dbReference>
<evidence type="ECO:0000256" key="13">
    <source>
        <dbReference type="SAM" id="SignalP"/>
    </source>
</evidence>
<evidence type="ECO:0000313" key="17">
    <source>
        <dbReference type="Proteomes" id="UP001595935"/>
    </source>
</evidence>
<keyword evidence="7" id="KW-0406">Ion transport</keyword>
<dbReference type="Gene3D" id="2.170.130.10">
    <property type="entry name" value="TonB-dependent receptor, plug domain"/>
    <property type="match status" value="1"/>
</dbReference>
<evidence type="ECO:0000256" key="7">
    <source>
        <dbReference type="ARBA" id="ARBA00023065"/>
    </source>
</evidence>
<dbReference type="InterPro" id="IPR008969">
    <property type="entry name" value="CarboxyPept-like_regulatory"/>
</dbReference>
<dbReference type="InterPro" id="IPR039426">
    <property type="entry name" value="TonB-dep_rcpt-like"/>
</dbReference>
<feature type="domain" description="TonB-dependent receptor-like beta-barrel" evidence="14">
    <location>
        <begin position="448"/>
        <end position="902"/>
    </location>
</feature>
<dbReference type="Pfam" id="PF00593">
    <property type="entry name" value="TonB_dep_Rec_b-barrel"/>
    <property type="match status" value="1"/>
</dbReference>
<evidence type="ECO:0000256" key="5">
    <source>
        <dbReference type="ARBA" id="ARBA00022692"/>
    </source>
</evidence>
<evidence type="ECO:0000259" key="14">
    <source>
        <dbReference type="Pfam" id="PF00593"/>
    </source>
</evidence>
<keyword evidence="3 11" id="KW-1134">Transmembrane beta strand</keyword>
<dbReference type="InterPro" id="IPR000531">
    <property type="entry name" value="Beta-barrel_TonB"/>
</dbReference>
<dbReference type="SUPFAM" id="SSF56935">
    <property type="entry name" value="Porins"/>
    <property type="match status" value="1"/>
</dbReference>
<evidence type="ECO:0000256" key="11">
    <source>
        <dbReference type="PROSITE-ProRule" id="PRU01360"/>
    </source>
</evidence>
<sequence length="1068" mass="117114">MKLKLNIRKIAVLFFVLLAQLTFAQERVVTGIVSDENGVPLPGVSILVKGTQTGSQTDFDGKYSIKAEGNSVLVFSFIGMQTKEVAAADKNVNVKMATSSNQLQEIVVTALGLKREKKSLGYATQEISGEELTKINTGNVSNNISGKIAGVQIRRNNNIGGSTNVVIRGTTSLTGNNQALWVVDGIVLNNDNTNTDDQKQSGNRGGYDYGNAASDINPDDVETMNVLKGAAATALYGSRASNGVIIVTLKKGSKSKGGLGIDFSTGVNIGVVDKETLPDYQNQYGGGYGDFYGTIDLGSGVHPYLATDDAAWGPKFDPSLLVYNWNSFYPGLPTYGKATPYAPVKNNPNSFYQNSLTYINNIAISGANEQGDFRFGYTNYNQQQGILPNSNNRKDNFNFSASYKIAPKTKISASSNYLKSDATGMNETGYGDGGNNYLSSVRQWYTTNADFNDLKEAYELTGKNTTWNVKSPTDLTVLFHDNPYFQRYNNYNTMARDRFFGNVVLKTEVNKWFDIMGRGAVDFYHQLQEERIAVGSKRTENGKGQYSRYDKNFREINLDLALNFKTAIAEGLNFNGMIGGNSRRSVSNTIYAQTNDGLVVPGIYALTNSSKLINYPTEIEQTIGTNSVYGTANFSYLDTYFVEGTYRIDQSSTLPKENNTYSYPSITGTYIFSNHIKADWLSFGKLRLNYAETGNDAPFAVTSQVYPKNNNFGTDGVRFSTDNDKSNSNLKSELTKGVEAGLELKFFKNRLGVDFSYYKTNTTNQILSIETPTQTGYTRAWINAGNVQNKGFELTVNATPIKTNNFTWQTTVNWSTNKNEVISLGEADQISLGGFQGVSYVAKVGKPVGQLVGSGYTYQDGQRIIRSDGNYLQTAGAIIGDVNPDWIGGFNNVLTYKNISFNFLIDVKKGGDVYSLDQQYGHQTGIYESTVSKNHNGIPQRETIANGGGILLNGVKADGTPNDVVADIAGAAGYDFYGSMPQQEFVYDASYVKLREVGLSYKFPKRFLTNTFINNMVFAVNGSNLWIIHKNLPYADPEAGASSGNLQGFQSGVLPTTKEYSFTLKVQF</sequence>
<reference evidence="17" key="1">
    <citation type="journal article" date="2019" name="Int. J. Syst. Evol. Microbiol.">
        <title>The Global Catalogue of Microorganisms (GCM) 10K type strain sequencing project: providing services to taxonomists for standard genome sequencing and annotation.</title>
        <authorList>
            <consortium name="The Broad Institute Genomics Platform"/>
            <consortium name="The Broad Institute Genome Sequencing Center for Infectious Disease"/>
            <person name="Wu L."/>
            <person name="Ma J."/>
        </authorList>
    </citation>
    <scope>NUCLEOTIDE SEQUENCE [LARGE SCALE GENOMIC DNA]</scope>
    <source>
        <strain evidence="17">WYCCWR 13023</strain>
    </source>
</reference>
<dbReference type="PANTHER" id="PTHR32552">
    <property type="entry name" value="FERRICHROME IRON RECEPTOR-RELATED"/>
    <property type="match status" value="1"/>
</dbReference>
<dbReference type="InterPro" id="IPR023996">
    <property type="entry name" value="TonB-dep_OMP_SusC/RagA"/>
</dbReference>
<dbReference type="Gene3D" id="2.40.170.20">
    <property type="entry name" value="TonB-dependent receptor, beta-barrel domain"/>
    <property type="match status" value="1"/>
</dbReference>
<dbReference type="RefSeq" id="WP_213257321.1">
    <property type="nucleotide sequence ID" value="NZ_JAGYWA010000003.1"/>
</dbReference>
<keyword evidence="2 11" id="KW-0813">Transport</keyword>
<evidence type="ECO:0000256" key="12">
    <source>
        <dbReference type="RuleBase" id="RU003357"/>
    </source>
</evidence>
<evidence type="ECO:0000259" key="15">
    <source>
        <dbReference type="Pfam" id="PF07715"/>
    </source>
</evidence>
<gene>
    <name evidence="16" type="ORF">ACFO5S_08200</name>
</gene>
<dbReference type="Pfam" id="PF07715">
    <property type="entry name" value="Plug"/>
    <property type="match status" value="1"/>
</dbReference>
<dbReference type="InterPro" id="IPR023997">
    <property type="entry name" value="TonB-dep_OMP_SusC/RagA_CS"/>
</dbReference>
<dbReference type="PANTHER" id="PTHR32552:SF81">
    <property type="entry name" value="TONB-DEPENDENT OUTER MEMBRANE RECEPTOR"/>
    <property type="match status" value="1"/>
</dbReference>
<dbReference type="Pfam" id="PF13715">
    <property type="entry name" value="CarbopepD_reg_2"/>
    <property type="match status" value="1"/>
</dbReference>
<evidence type="ECO:0000256" key="1">
    <source>
        <dbReference type="ARBA" id="ARBA00004571"/>
    </source>
</evidence>
<dbReference type="InterPro" id="IPR037066">
    <property type="entry name" value="Plug_dom_sf"/>
</dbReference>
<evidence type="ECO:0000256" key="3">
    <source>
        <dbReference type="ARBA" id="ARBA00022452"/>
    </source>
</evidence>
<evidence type="ECO:0000256" key="8">
    <source>
        <dbReference type="ARBA" id="ARBA00023077"/>
    </source>
</evidence>
<dbReference type="Proteomes" id="UP001595935">
    <property type="component" value="Unassembled WGS sequence"/>
</dbReference>
<keyword evidence="9 11" id="KW-0472">Membrane</keyword>
<name>A0ABV9PFQ2_9FLAO</name>
<evidence type="ECO:0000256" key="2">
    <source>
        <dbReference type="ARBA" id="ARBA00022448"/>
    </source>
</evidence>
<keyword evidence="4" id="KW-0410">Iron transport</keyword>
<keyword evidence="17" id="KW-1185">Reference proteome</keyword>
<feature type="domain" description="TonB-dependent receptor plug" evidence="15">
    <location>
        <begin position="117"/>
        <end position="244"/>
    </location>
</feature>
<proteinExistence type="inferred from homology"/>
<keyword evidence="8 12" id="KW-0798">TonB box</keyword>
<feature type="signal peptide" evidence="13">
    <location>
        <begin position="1"/>
        <end position="24"/>
    </location>
</feature>
<protein>
    <submittedName>
        <fullName evidence="16">SusC/RagA family TonB-linked outer membrane protein</fullName>
    </submittedName>
</protein>
<evidence type="ECO:0000256" key="10">
    <source>
        <dbReference type="ARBA" id="ARBA00023237"/>
    </source>
</evidence>
<dbReference type="NCBIfam" id="TIGR04056">
    <property type="entry name" value="OMP_RagA_SusC"/>
    <property type="match status" value="1"/>
</dbReference>
<comment type="subcellular location">
    <subcellularLocation>
        <location evidence="1 11">Cell outer membrane</location>
        <topology evidence="1 11">Multi-pass membrane protein</topology>
    </subcellularLocation>
</comment>
<keyword evidence="6" id="KW-0408">Iron</keyword>
<evidence type="ECO:0000256" key="4">
    <source>
        <dbReference type="ARBA" id="ARBA00022496"/>
    </source>
</evidence>
<feature type="chain" id="PRO_5046556715" evidence="13">
    <location>
        <begin position="25"/>
        <end position="1068"/>
    </location>
</feature>
<dbReference type="InterPro" id="IPR012910">
    <property type="entry name" value="Plug_dom"/>
</dbReference>
<comment type="similarity">
    <text evidence="11 12">Belongs to the TonB-dependent receptor family.</text>
</comment>
<dbReference type="NCBIfam" id="TIGR04057">
    <property type="entry name" value="SusC_RagA_signa"/>
    <property type="match status" value="1"/>
</dbReference>